<keyword evidence="2 10" id="KW-1003">Cell membrane</keyword>
<feature type="transmembrane region" description="Helical" evidence="10">
    <location>
        <begin position="34"/>
        <end position="52"/>
    </location>
</feature>
<comment type="subunit">
    <text evidence="10">Probably a homodimer.</text>
</comment>
<dbReference type="PANTHER" id="PTHR34185:SF1">
    <property type="entry name" value="DIADENYLATE CYCLASE"/>
    <property type="match status" value="1"/>
</dbReference>
<evidence type="ECO:0000256" key="8">
    <source>
        <dbReference type="ARBA" id="ARBA00022989"/>
    </source>
</evidence>
<dbReference type="STRING" id="596327.PORUE0001_0199"/>
<feature type="transmembrane region" description="Helical" evidence="10">
    <location>
        <begin position="6"/>
        <end position="27"/>
    </location>
</feature>
<evidence type="ECO:0000313" key="13">
    <source>
        <dbReference type="Proteomes" id="UP000003303"/>
    </source>
</evidence>
<evidence type="ECO:0000256" key="4">
    <source>
        <dbReference type="ARBA" id="ARBA00022692"/>
    </source>
</evidence>
<accession>C2M9P9</accession>
<dbReference type="GO" id="GO:0005524">
    <property type="term" value="F:ATP binding"/>
    <property type="evidence" value="ECO:0007669"/>
    <property type="project" value="UniProtKB-UniRule"/>
</dbReference>
<dbReference type="PANTHER" id="PTHR34185">
    <property type="entry name" value="DIADENYLATE CYCLASE"/>
    <property type="match status" value="1"/>
</dbReference>
<keyword evidence="4 10" id="KW-0812">Transmembrane</keyword>
<name>C2M9P9_9PORP</name>
<dbReference type="InterPro" id="IPR034701">
    <property type="entry name" value="CdaA"/>
</dbReference>
<evidence type="ECO:0000313" key="12">
    <source>
        <dbReference type="EMBL" id="EEK17581.1"/>
    </source>
</evidence>
<comment type="catalytic activity">
    <reaction evidence="1 10">
        <text>2 ATP = 3',3'-c-di-AMP + 2 diphosphate</text>
        <dbReference type="Rhea" id="RHEA:35655"/>
        <dbReference type="ChEBI" id="CHEBI:30616"/>
        <dbReference type="ChEBI" id="CHEBI:33019"/>
        <dbReference type="ChEBI" id="CHEBI:71500"/>
        <dbReference type="EC" id="2.7.7.85"/>
    </reaction>
</comment>
<keyword evidence="8 10" id="KW-1133">Transmembrane helix</keyword>
<proteinExistence type="inferred from homology"/>
<dbReference type="Gene3D" id="3.40.1700.10">
    <property type="entry name" value="DNA integrity scanning protein, DisA, N-terminal domain"/>
    <property type="match status" value="1"/>
</dbReference>
<evidence type="ECO:0000256" key="5">
    <source>
        <dbReference type="ARBA" id="ARBA00022695"/>
    </source>
</evidence>
<dbReference type="EC" id="2.7.7.85" evidence="10"/>
<dbReference type="FunFam" id="3.40.1700.10:FF:000002">
    <property type="entry name" value="Diadenylate cyclase"/>
    <property type="match status" value="1"/>
</dbReference>
<organism evidence="12 13">
    <name type="scientific">Porphyromonas uenonis 60-3</name>
    <dbReference type="NCBI Taxonomy" id="596327"/>
    <lineage>
        <taxon>Bacteria</taxon>
        <taxon>Pseudomonadati</taxon>
        <taxon>Bacteroidota</taxon>
        <taxon>Bacteroidia</taxon>
        <taxon>Bacteroidales</taxon>
        <taxon>Porphyromonadaceae</taxon>
        <taxon>Porphyromonas</taxon>
    </lineage>
</organism>
<keyword evidence="3 10" id="KW-0808">Transferase</keyword>
<keyword evidence="7 10" id="KW-0067">ATP-binding</keyword>
<comment type="similarity">
    <text evidence="10">Belongs to the adenylate cyclase family. DacA/CdaA subfamily.</text>
</comment>
<evidence type="ECO:0000259" key="11">
    <source>
        <dbReference type="PROSITE" id="PS51794"/>
    </source>
</evidence>
<dbReference type="HAMAP" id="MF_01499">
    <property type="entry name" value="DacA"/>
    <property type="match status" value="1"/>
</dbReference>
<keyword evidence="6 10" id="KW-0547">Nucleotide-binding</keyword>
<dbReference type="InterPro" id="IPR014046">
    <property type="entry name" value="C-di-AMP_synthase"/>
</dbReference>
<comment type="function">
    <text evidence="10">Catalyzes the condensation of 2 ATP molecules into cyclic di-AMP (c-di-AMP), a second messenger used to regulate differing processes in different bacteria.</text>
</comment>
<evidence type="ECO:0000256" key="3">
    <source>
        <dbReference type="ARBA" id="ARBA00022679"/>
    </source>
</evidence>
<dbReference type="SUPFAM" id="SSF143597">
    <property type="entry name" value="YojJ-like"/>
    <property type="match status" value="1"/>
</dbReference>
<sequence>MTLDWLSFTLVDLFDIILSALLFYYVYRTLRATASRALILGIFTFILVWVIVSKWAGMILLGGILDELVGTGMLILVIIFQEEIRRFLITLGSTNRWRFLRKIFKGDDQTAQEEQRCVAALVLACMNMARKKVGALIAIQAKQELTAYLHTGEVFKADVNARLIENIFFKNSPLHDGAMIIVDSDIRAAGCILPVSNDPNLSKDLGLRHRSALGLSQATDCLVIVISEERGKISLAQNGVIDVDVDIDTLRQRLDAIYAS</sequence>
<evidence type="ECO:0000256" key="2">
    <source>
        <dbReference type="ARBA" id="ARBA00022475"/>
    </source>
</evidence>
<feature type="domain" description="DAC" evidence="11">
    <location>
        <begin position="81"/>
        <end position="247"/>
    </location>
</feature>
<dbReference type="GO" id="GO:0004016">
    <property type="term" value="F:adenylate cyclase activity"/>
    <property type="evidence" value="ECO:0007669"/>
    <property type="project" value="UniProtKB-UniRule"/>
</dbReference>
<comment type="caution">
    <text evidence="12">The sequence shown here is derived from an EMBL/GenBank/DDBJ whole genome shotgun (WGS) entry which is preliminary data.</text>
</comment>
<evidence type="ECO:0000256" key="7">
    <source>
        <dbReference type="ARBA" id="ARBA00022840"/>
    </source>
</evidence>
<dbReference type="Pfam" id="PF02457">
    <property type="entry name" value="DAC"/>
    <property type="match status" value="1"/>
</dbReference>
<dbReference type="AlphaFoldDB" id="C2M9P9"/>
<evidence type="ECO:0000256" key="1">
    <source>
        <dbReference type="ARBA" id="ARBA00000877"/>
    </source>
</evidence>
<keyword evidence="9 10" id="KW-0472">Membrane</keyword>
<keyword evidence="13" id="KW-1185">Reference proteome</keyword>
<dbReference type="GO" id="GO:0106408">
    <property type="term" value="F:diadenylate cyclase activity"/>
    <property type="evidence" value="ECO:0007669"/>
    <property type="project" value="UniProtKB-EC"/>
</dbReference>
<dbReference type="InterPro" id="IPR045585">
    <property type="entry name" value="CdaA_N"/>
</dbReference>
<dbReference type="Proteomes" id="UP000003303">
    <property type="component" value="Unassembled WGS sequence"/>
</dbReference>
<dbReference type="InterPro" id="IPR050338">
    <property type="entry name" value="DisA"/>
</dbReference>
<comment type="caution">
    <text evidence="10">Lacks conserved residue(s) required for the propagation of feature annotation.</text>
</comment>
<gene>
    <name evidence="10" type="primary">dacA</name>
    <name evidence="12" type="ORF">PORUE0001_0199</name>
</gene>
<evidence type="ECO:0000256" key="9">
    <source>
        <dbReference type="ARBA" id="ARBA00023136"/>
    </source>
</evidence>
<reference evidence="12 13" key="1">
    <citation type="submission" date="2009-04" db="EMBL/GenBank/DDBJ databases">
        <authorList>
            <person name="Sebastian Y."/>
            <person name="Madupu R."/>
            <person name="Durkin A.S."/>
            <person name="Torralba M."/>
            <person name="Methe B."/>
            <person name="Sutton G.G."/>
            <person name="Strausberg R.L."/>
            <person name="Nelson K.E."/>
        </authorList>
    </citation>
    <scope>NUCLEOTIDE SEQUENCE [LARGE SCALE GENOMIC DNA]</scope>
    <source>
        <strain evidence="12 13">60-3</strain>
    </source>
</reference>
<dbReference type="OrthoDB" id="9807385at2"/>
<dbReference type="eggNOG" id="COG1624">
    <property type="taxonomic scope" value="Bacteria"/>
</dbReference>
<keyword evidence="5 10" id="KW-0548">Nucleotidyltransferase</keyword>
<dbReference type="InterPro" id="IPR003390">
    <property type="entry name" value="DNA_integrity_scan_DisA_N"/>
</dbReference>
<feature type="transmembrane region" description="Helical" evidence="10">
    <location>
        <begin position="58"/>
        <end position="80"/>
    </location>
</feature>
<dbReference type="PIRSF" id="PIRSF004793">
    <property type="entry name" value="UCP004793"/>
    <property type="match status" value="1"/>
</dbReference>
<evidence type="ECO:0000256" key="6">
    <source>
        <dbReference type="ARBA" id="ARBA00022741"/>
    </source>
</evidence>
<dbReference type="PROSITE" id="PS51794">
    <property type="entry name" value="DAC"/>
    <property type="match status" value="1"/>
</dbReference>
<dbReference type="RefSeq" id="WP_007364616.1">
    <property type="nucleotide sequence ID" value="NZ_ACLR01000034.1"/>
</dbReference>
<evidence type="ECO:0000256" key="10">
    <source>
        <dbReference type="HAMAP-Rule" id="MF_01499"/>
    </source>
</evidence>
<dbReference type="Pfam" id="PF19293">
    <property type="entry name" value="CdaA_N"/>
    <property type="match status" value="1"/>
</dbReference>
<dbReference type="NCBIfam" id="TIGR00159">
    <property type="entry name" value="diadenylate cyclase CdaA"/>
    <property type="match status" value="1"/>
</dbReference>
<protein>
    <recommendedName>
        <fullName evidence="10">Diadenylate cyclase</fullName>
        <shortName evidence="10">DAC</shortName>
        <ecNumber evidence="10">2.7.7.85</ecNumber>
    </recommendedName>
    <alternativeName>
        <fullName evidence="10">Cyclic-di-AMP synthase</fullName>
        <shortName evidence="10">c-di-AMP synthase</shortName>
    </alternativeName>
</protein>
<dbReference type="InterPro" id="IPR036888">
    <property type="entry name" value="DNA_integrity_DisA_N_sf"/>
</dbReference>
<dbReference type="GO" id="GO:0006171">
    <property type="term" value="P:cAMP biosynthetic process"/>
    <property type="evidence" value="ECO:0007669"/>
    <property type="project" value="InterPro"/>
</dbReference>
<dbReference type="EMBL" id="ACLR01000034">
    <property type="protein sequence ID" value="EEK17581.1"/>
    <property type="molecule type" value="Genomic_DNA"/>
</dbReference>